<dbReference type="PANTHER" id="PTHR43639:SF1">
    <property type="entry name" value="SHORT-CHAIN DEHYDROGENASE_REDUCTASE FAMILY PROTEIN"/>
    <property type="match status" value="1"/>
</dbReference>
<protein>
    <submittedName>
        <fullName evidence="3">Pteridine reductase</fullName>
        <ecNumber evidence="3">1.5.1.33</ecNumber>
    </submittedName>
</protein>
<dbReference type="GO" id="GO:0047040">
    <property type="term" value="F:pteridine reductase activity"/>
    <property type="evidence" value="ECO:0007669"/>
    <property type="project" value="UniProtKB-EC"/>
</dbReference>
<dbReference type="EMBL" id="OX458332">
    <property type="protein sequence ID" value="CAI8803868.1"/>
    <property type="molecule type" value="Genomic_DNA"/>
</dbReference>
<dbReference type="PRINTS" id="PR00080">
    <property type="entry name" value="SDRFAMILY"/>
</dbReference>
<evidence type="ECO:0000256" key="1">
    <source>
        <dbReference type="ARBA" id="ARBA00006484"/>
    </source>
</evidence>
<comment type="similarity">
    <text evidence="1">Belongs to the short-chain dehydrogenases/reductases (SDR) family.</text>
</comment>
<dbReference type="PROSITE" id="PS00061">
    <property type="entry name" value="ADH_SHORT"/>
    <property type="match status" value="1"/>
</dbReference>
<dbReference type="NCBIfam" id="NF006598">
    <property type="entry name" value="PRK09135.1"/>
    <property type="match status" value="1"/>
</dbReference>
<dbReference type="Pfam" id="PF13561">
    <property type="entry name" value="adh_short_C2"/>
    <property type="match status" value="1"/>
</dbReference>
<dbReference type="Gene3D" id="3.40.50.720">
    <property type="entry name" value="NAD(P)-binding Rossmann-like Domain"/>
    <property type="match status" value="1"/>
</dbReference>
<gene>
    <name evidence="3" type="ORF">MCNOR_1620</name>
</gene>
<dbReference type="InterPro" id="IPR002347">
    <property type="entry name" value="SDR_fam"/>
</dbReference>
<dbReference type="PRINTS" id="PR00081">
    <property type="entry name" value="GDHRDH"/>
</dbReference>
<dbReference type="AlphaFoldDB" id="A0AA35UUN9"/>
<dbReference type="Proteomes" id="UP001158598">
    <property type="component" value="Chromosome"/>
</dbReference>
<accession>A0AA35UUN9</accession>
<dbReference type="SUPFAM" id="SSF51735">
    <property type="entry name" value="NAD(P)-binding Rossmann-fold domains"/>
    <property type="match status" value="1"/>
</dbReference>
<dbReference type="InterPro" id="IPR020904">
    <property type="entry name" value="Sc_DH/Rdtase_CS"/>
</dbReference>
<reference evidence="3" key="1">
    <citation type="submission" date="2023-03" db="EMBL/GenBank/DDBJ databases">
        <authorList>
            <person name="Pearce D."/>
        </authorList>
    </citation>
    <scope>NUCLEOTIDE SEQUENCE</scope>
    <source>
        <strain evidence="3">Mc</strain>
    </source>
</reference>
<keyword evidence="2 3" id="KW-0560">Oxidoreductase</keyword>
<sequence length="262" mass="27834">MTASGRYGDDSMKTSVGPAAGKVALITGAARRVGAAIAAHLHDQGYRIIVHYHRSETDAATLCDDLNRRRNDSAAAIGADLLVLEALEPLVAAAARRWGRLDALVNNASVFYPTPMGSVTSQQWDELLGSNLRAPFFLVQHALPWLSANRGCVVNLVDIHADRPLKNHPAYSIAKAGLVALTRSLAKELAPAIRVNAVAPGAILWPEQGTDADVQAEILNRIPLGRPGTPLDVAKAVAWFLDQAPYVTGQVLAVDGGRSLFG</sequence>
<dbReference type="EC" id="1.5.1.33" evidence="3"/>
<evidence type="ECO:0000256" key="2">
    <source>
        <dbReference type="ARBA" id="ARBA00023002"/>
    </source>
</evidence>
<evidence type="ECO:0000313" key="4">
    <source>
        <dbReference type="Proteomes" id="UP001158598"/>
    </source>
</evidence>
<organism evidence="3 4">
    <name type="scientific">Methylococcus capsulatus</name>
    <dbReference type="NCBI Taxonomy" id="414"/>
    <lineage>
        <taxon>Bacteria</taxon>
        <taxon>Pseudomonadati</taxon>
        <taxon>Pseudomonadota</taxon>
        <taxon>Gammaproteobacteria</taxon>
        <taxon>Methylococcales</taxon>
        <taxon>Methylococcaceae</taxon>
        <taxon>Methylococcus</taxon>
    </lineage>
</organism>
<dbReference type="PANTHER" id="PTHR43639">
    <property type="entry name" value="OXIDOREDUCTASE, SHORT-CHAIN DEHYDROGENASE/REDUCTASE FAMILY (AFU_ORTHOLOGUE AFUA_5G02870)"/>
    <property type="match status" value="1"/>
</dbReference>
<evidence type="ECO:0000313" key="3">
    <source>
        <dbReference type="EMBL" id="CAI8803868.1"/>
    </source>
</evidence>
<name>A0AA35UUN9_METCP</name>
<proteinExistence type="inferred from homology"/>
<dbReference type="InterPro" id="IPR036291">
    <property type="entry name" value="NAD(P)-bd_dom_sf"/>
</dbReference>
<dbReference type="FunFam" id="3.40.50.720:FF:000084">
    <property type="entry name" value="Short-chain dehydrogenase reductase"/>
    <property type="match status" value="1"/>
</dbReference>